<organism evidence="2 3">
    <name type="scientific">Microbacter margulisiae</name>
    <dbReference type="NCBI Taxonomy" id="1350067"/>
    <lineage>
        <taxon>Bacteria</taxon>
        <taxon>Pseudomonadati</taxon>
        <taxon>Bacteroidota</taxon>
        <taxon>Bacteroidia</taxon>
        <taxon>Bacteroidales</taxon>
        <taxon>Porphyromonadaceae</taxon>
        <taxon>Microbacter</taxon>
    </lineage>
</organism>
<dbReference type="AlphaFoldDB" id="A0A7W5H1C3"/>
<gene>
    <name evidence="2" type="ORF">FHX64_000379</name>
</gene>
<reference evidence="2 3" key="1">
    <citation type="submission" date="2020-08" db="EMBL/GenBank/DDBJ databases">
        <title>Genomic Encyclopedia of Type Strains, Phase IV (KMG-IV): sequencing the most valuable type-strain genomes for metagenomic binning, comparative biology and taxonomic classification.</title>
        <authorList>
            <person name="Goeker M."/>
        </authorList>
    </citation>
    <scope>NUCLEOTIDE SEQUENCE [LARGE SCALE GENOMIC DNA]</scope>
    <source>
        <strain evidence="2 3">DSM 27471</strain>
    </source>
</reference>
<dbReference type="EMBL" id="JACHYB010000001">
    <property type="protein sequence ID" value="MBB3186216.1"/>
    <property type="molecule type" value="Genomic_DNA"/>
</dbReference>
<evidence type="ECO:0000256" key="1">
    <source>
        <dbReference type="SAM" id="MobiDB-lite"/>
    </source>
</evidence>
<keyword evidence="3" id="KW-1185">Reference proteome</keyword>
<protein>
    <submittedName>
        <fullName evidence="2">Uncharacterized protein</fullName>
    </submittedName>
</protein>
<proteinExistence type="predicted"/>
<evidence type="ECO:0000313" key="3">
    <source>
        <dbReference type="Proteomes" id="UP000544222"/>
    </source>
</evidence>
<dbReference type="Gene3D" id="3.40.50.1070">
    <property type="match status" value="1"/>
</dbReference>
<accession>A0A7W5H1C3</accession>
<evidence type="ECO:0000313" key="2">
    <source>
        <dbReference type="EMBL" id="MBB3186216.1"/>
    </source>
</evidence>
<name>A0A7W5H1C3_9PORP</name>
<dbReference type="Proteomes" id="UP000544222">
    <property type="component" value="Unassembled WGS sequence"/>
</dbReference>
<sequence>MSPLSNHPKVGIRPTIDARQGGVRESLKALQE</sequence>
<feature type="region of interest" description="Disordered" evidence="1">
    <location>
        <begin position="1"/>
        <end position="32"/>
    </location>
</feature>
<comment type="caution">
    <text evidence="2">The sequence shown here is derived from an EMBL/GenBank/DDBJ whole genome shotgun (WGS) entry which is preliminary data.</text>
</comment>
<dbReference type="InterPro" id="IPR038391">
    <property type="entry name" value="Fucose_iso_dom1_sf"/>
</dbReference>